<dbReference type="SUPFAM" id="SSF109604">
    <property type="entry name" value="HD-domain/PDEase-like"/>
    <property type="match status" value="1"/>
</dbReference>
<sequence>MIKRIRQFWRAIKAKLTVEDKVFIDKYLNDEEQKLFFAMRVYDQRHVLNVAYTAQRIIEQNQYENIDCILLIRACLLHDVGRTAKDICLMDKVTSVLLGKFLPQKSKQWANRAEKLKLNKEKSFWQKRRYALYIYYNHAQLGAEKLNELGLNDIAEIIRYHHEKVDCKACGELQILCLADSLN</sequence>
<dbReference type="EMBL" id="QRTP01000015">
    <property type="protein sequence ID" value="RGQ82568.1"/>
    <property type="molecule type" value="Genomic_DNA"/>
</dbReference>
<protein>
    <submittedName>
        <fullName evidence="2">HD domain-containing protein</fullName>
    </submittedName>
</protein>
<dbReference type="InterPro" id="IPR006675">
    <property type="entry name" value="HDIG_dom"/>
</dbReference>
<dbReference type="Pfam" id="PF01966">
    <property type="entry name" value="HD"/>
    <property type="match status" value="1"/>
</dbReference>
<accession>A0A412CDW4</accession>
<feature type="domain" description="HD" evidence="1">
    <location>
        <begin position="45"/>
        <end position="182"/>
    </location>
</feature>
<evidence type="ECO:0000313" key="2">
    <source>
        <dbReference type="EMBL" id="RGQ82568.1"/>
    </source>
</evidence>
<name>A0A412CDW4_9FIRM</name>
<dbReference type="RefSeq" id="WP_118036048.1">
    <property type="nucleotide sequence ID" value="NZ_QRTP01000015.1"/>
</dbReference>
<dbReference type="Proteomes" id="UP000286147">
    <property type="component" value="Unassembled WGS sequence"/>
</dbReference>
<evidence type="ECO:0000313" key="3">
    <source>
        <dbReference type="Proteomes" id="UP000286147"/>
    </source>
</evidence>
<dbReference type="Gene3D" id="1.10.3210.10">
    <property type="entry name" value="Hypothetical protein af1432"/>
    <property type="match status" value="1"/>
</dbReference>
<proteinExistence type="predicted"/>
<evidence type="ECO:0000259" key="1">
    <source>
        <dbReference type="Pfam" id="PF01966"/>
    </source>
</evidence>
<reference evidence="2 3" key="1">
    <citation type="submission" date="2018-08" db="EMBL/GenBank/DDBJ databases">
        <title>A genome reference for cultivated species of the human gut microbiota.</title>
        <authorList>
            <person name="Zou Y."/>
            <person name="Xue W."/>
            <person name="Luo G."/>
        </authorList>
    </citation>
    <scope>NUCLEOTIDE SEQUENCE [LARGE SCALE GENOMIC DNA]</scope>
    <source>
        <strain evidence="2 3">AF27-12</strain>
    </source>
</reference>
<dbReference type="AlphaFoldDB" id="A0A412CDW4"/>
<gene>
    <name evidence="2" type="ORF">DWY77_07030</name>
</gene>
<dbReference type="InterPro" id="IPR003607">
    <property type="entry name" value="HD/PDEase_dom"/>
</dbReference>
<dbReference type="CDD" id="cd00077">
    <property type="entry name" value="HDc"/>
    <property type="match status" value="1"/>
</dbReference>
<dbReference type="NCBIfam" id="TIGR00277">
    <property type="entry name" value="HDIG"/>
    <property type="match status" value="1"/>
</dbReference>
<organism evidence="2 3">
    <name type="scientific">Megamonas rupellensis</name>
    <dbReference type="NCBI Taxonomy" id="491921"/>
    <lineage>
        <taxon>Bacteria</taxon>
        <taxon>Bacillati</taxon>
        <taxon>Bacillota</taxon>
        <taxon>Negativicutes</taxon>
        <taxon>Selenomonadales</taxon>
        <taxon>Selenomonadaceae</taxon>
        <taxon>Megamonas</taxon>
    </lineage>
</organism>
<dbReference type="InterPro" id="IPR006674">
    <property type="entry name" value="HD_domain"/>
</dbReference>
<comment type="caution">
    <text evidence="2">The sequence shown here is derived from an EMBL/GenBank/DDBJ whole genome shotgun (WGS) entry which is preliminary data.</text>
</comment>